<dbReference type="AlphaFoldDB" id="A0A0F2TID7"/>
<dbReference type="EMBL" id="JZKH01000018">
    <property type="protein sequence ID" value="KJS62030.1"/>
    <property type="molecule type" value="Genomic_DNA"/>
</dbReference>
<dbReference type="SUPFAM" id="SSF55811">
    <property type="entry name" value="Nudix"/>
    <property type="match status" value="1"/>
</dbReference>
<dbReference type="PANTHER" id="PTHR43736:SF1">
    <property type="entry name" value="DIHYDRONEOPTERIN TRIPHOSPHATE DIPHOSPHATASE"/>
    <property type="match status" value="1"/>
</dbReference>
<proteinExistence type="inferred from homology"/>
<name>A0A0F2TID7_STRR3</name>
<keyword evidence="4" id="KW-1185">Reference proteome</keyword>
<comment type="similarity">
    <text evidence="1">Belongs to the Nudix hydrolase family.</text>
</comment>
<evidence type="ECO:0000256" key="1">
    <source>
        <dbReference type="ARBA" id="ARBA00005582"/>
    </source>
</evidence>
<comment type="caution">
    <text evidence="3">The sequence shown here is derived from an EMBL/GenBank/DDBJ whole genome shotgun (WGS) entry which is preliminary data.</text>
</comment>
<gene>
    <name evidence="3" type="ORF">VM95_11515</name>
</gene>
<dbReference type="Proteomes" id="UP000033699">
    <property type="component" value="Unassembled WGS sequence"/>
</dbReference>
<feature type="domain" description="Nudix hydrolase" evidence="2">
    <location>
        <begin position="46"/>
        <end position="193"/>
    </location>
</feature>
<dbReference type="RefSeq" id="WP_045695184.1">
    <property type="nucleotide sequence ID" value="NZ_JZKH01000018.1"/>
</dbReference>
<dbReference type="Gene3D" id="3.90.79.10">
    <property type="entry name" value="Nucleoside Triphosphate Pyrophosphohydrolase"/>
    <property type="match status" value="1"/>
</dbReference>
<keyword evidence="3" id="KW-0378">Hydrolase</keyword>
<organism evidence="3 4">
    <name type="scientific">Streptomyces rubellomurinus (strain ATCC 31215)</name>
    <dbReference type="NCBI Taxonomy" id="359131"/>
    <lineage>
        <taxon>Bacteria</taxon>
        <taxon>Bacillati</taxon>
        <taxon>Actinomycetota</taxon>
        <taxon>Actinomycetes</taxon>
        <taxon>Kitasatosporales</taxon>
        <taxon>Streptomycetaceae</taxon>
        <taxon>Streptomyces</taxon>
    </lineage>
</organism>
<protein>
    <submittedName>
        <fullName evidence="3">NUDIX hydrolase</fullName>
    </submittedName>
</protein>
<accession>A0A0F2TID7</accession>
<sequence>MAISDAAIASALAAYLERYPDEAEQLSEPLRLLGEGRDFASRRSFPMHVTVGALLVRDDAEVLLIEHLAYGITLQPGGHLEPTDVDLLAAAVRELTEETGLDPADVVPASVTPVYIEYGEVPARPEKDEPAHHHLDLGFAFRTAHANVDVGALQESEVTGAAWYPLATAERLVGWRIGRAVSAPTRLGCPLRGRPARWPADRGSPR</sequence>
<evidence type="ECO:0000259" key="2">
    <source>
        <dbReference type="PROSITE" id="PS51462"/>
    </source>
</evidence>
<evidence type="ECO:0000313" key="4">
    <source>
        <dbReference type="Proteomes" id="UP000033699"/>
    </source>
</evidence>
<dbReference type="PROSITE" id="PS51462">
    <property type="entry name" value="NUDIX"/>
    <property type="match status" value="1"/>
</dbReference>
<dbReference type="InterPro" id="IPR015797">
    <property type="entry name" value="NUDIX_hydrolase-like_dom_sf"/>
</dbReference>
<dbReference type="PANTHER" id="PTHR43736">
    <property type="entry name" value="ADP-RIBOSE PYROPHOSPHATASE"/>
    <property type="match status" value="1"/>
</dbReference>
<dbReference type="CDD" id="cd03674">
    <property type="entry name" value="NUDIX_Hydrolase"/>
    <property type="match status" value="1"/>
</dbReference>
<reference evidence="3 4" key="1">
    <citation type="submission" date="2015-02" db="EMBL/GenBank/DDBJ databases">
        <authorList>
            <person name="Ju K.-S."/>
            <person name="Doroghazi J.R."/>
            <person name="Metcalf W."/>
        </authorList>
    </citation>
    <scope>NUCLEOTIDE SEQUENCE [LARGE SCALE GENOMIC DNA]</scope>
    <source>
        <strain evidence="3 4">ATCC 31215</strain>
    </source>
</reference>
<dbReference type="InterPro" id="IPR000086">
    <property type="entry name" value="NUDIX_hydrolase_dom"/>
</dbReference>
<dbReference type="Pfam" id="PF00293">
    <property type="entry name" value="NUDIX"/>
    <property type="match status" value="1"/>
</dbReference>
<evidence type="ECO:0000313" key="3">
    <source>
        <dbReference type="EMBL" id="KJS62030.1"/>
    </source>
</evidence>
<dbReference type="GO" id="GO:0016787">
    <property type="term" value="F:hydrolase activity"/>
    <property type="evidence" value="ECO:0007669"/>
    <property type="project" value="UniProtKB-KW"/>
</dbReference>
<dbReference type="OrthoDB" id="21568at2"/>